<sequence length="359" mass="39056">MAIRKAVLINDTSTKPHLGCRLVVAQIVNLASQEGIEISATSSVHVDWREQPLVQEHMRKADLVIVNGEGTLHDATKQAKALADVAPFCRDAGVACVLINSVFERNDEAIAKACSSFDKIYVRESLSAKSATSMGLSVNVVPDLTISSNVFAPTSGTERNTQIVVTDNANKVAQKEIIDLAIRRKDTTFLNLNTSDLENPFMDQQLRPRVVFSPSGQVRGTPPHRSPGRISYKAFRKSVFRPNMMQRWAMTRDFSRFRPATEILATIAQAKGVVAGRFHAACLCLLADTPFVAVASNTSKTRGMLIDAGIPGLLATDAGTAFSSEFKWSDAEKVAAAEYVARAKRDATAMFRDIASLVD</sequence>
<dbReference type="PANTHER" id="PTHR36836:SF1">
    <property type="entry name" value="COLANIC ACID BIOSYNTHESIS PROTEIN WCAK"/>
    <property type="match status" value="1"/>
</dbReference>
<dbReference type="AlphaFoldDB" id="A0A1G4SCT0"/>
<dbReference type="InterPro" id="IPR007345">
    <property type="entry name" value="Polysacch_pyruvyl_Trfase"/>
</dbReference>
<protein>
    <submittedName>
        <fullName evidence="2">Polysaccharide pyruvyl transferase</fullName>
    </submittedName>
</protein>
<evidence type="ECO:0000313" key="3">
    <source>
        <dbReference type="Proteomes" id="UP000199542"/>
    </source>
</evidence>
<proteinExistence type="predicted"/>
<evidence type="ECO:0000313" key="2">
    <source>
        <dbReference type="EMBL" id="SCW66950.1"/>
    </source>
</evidence>
<evidence type="ECO:0000259" key="1">
    <source>
        <dbReference type="Pfam" id="PF04230"/>
    </source>
</evidence>
<dbReference type="Pfam" id="PF04230">
    <property type="entry name" value="PS_pyruv_trans"/>
    <property type="match status" value="1"/>
</dbReference>
<dbReference type="Proteomes" id="UP000199542">
    <property type="component" value="Unassembled WGS sequence"/>
</dbReference>
<organism evidence="2 3">
    <name type="scientific">Rhizobium mongolense subsp. loessense</name>
    <dbReference type="NCBI Taxonomy" id="158890"/>
    <lineage>
        <taxon>Bacteria</taxon>
        <taxon>Pseudomonadati</taxon>
        <taxon>Pseudomonadota</taxon>
        <taxon>Alphaproteobacteria</taxon>
        <taxon>Hyphomicrobiales</taxon>
        <taxon>Rhizobiaceae</taxon>
        <taxon>Rhizobium/Agrobacterium group</taxon>
        <taxon>Rhizobium</taxon>
    </lineage>
</organism>
<gene>
    <name evidence="2" type="ORF">SAMN02927900_03660</name>
</gene>
<name>A0A1G4SCT0_9HYPH</name>
<dbReference type="RefSeq" id="WP_167363934.1">
    <property type="nucleotide sequence ID" value="NZ_FMTM01000005.1"/>
</dbReference>
<accession>A0A1G4SCT0</accession>
<reference evidence="2 3" key="1">
    <citation type="submission" date="2016-10" db="EMBL/GenBank/DDBJ databases">
        <authorList>
            <person name="de Groot N.N."/>
        </authorList>
    </citation>
    <scope>NUCLEOTIDE SEQUENCE [LARGE SCALE GENOMIC DNA]</scope>
    <source>
        <strain evidence="2 3">CGMCC 1.3401</strain>
    </source>
</reference>
<feature type="domain" description="Polysaccharide pyruvyl transferase" evidence="1">
    <location>
        <begin position="56"/>
        <end position="296"/>
    </location>
</feature>
<dbReference type="PANTHER" id="PTHR36836">
    <property type="entry name" value="COLANIC ACID BIOSYNTHESIS PROTEIN WCAK"/>
    <property type="match status" value="1"/>
</dbReference>
<dbReference type="EMBL" id="FMTM01000005">
    <property type="protein sequence ID" value="SCW66950.1"/>
    <property type="molecule type" value="Genomic_DNA"/>
</dbReference>
<keyword evidence="2" id="KW-0808">Transferase</keyword>
<dbReference type="GO" id="GO:0016740">
    <property type="term" value="F:transferase activity"/>
    <property type="evidence" value="ECO:0007669"/>
    <property type="project" value="UniProtKB-KW"/>
</dbReference>